<proteinExistence type="inferred from homology"/>
<dbReference type="PANTHER" id="PTHR46185:SF1">
    <property type="entry name" value="GLUTAREDOXIN-1"/>
    <property type="match status" value="1"/>
</dbReference>
<comment type="similarity">
    <text evidence="1">Belongs to the glutaredoxin family.</text>
</comment>
<evidence type="ECO:0000256" key="5">
    <source>
        <dbReference type="ARBA" id="ARBA00023157"/>
    </source>
</evidence>
<dbReference type="PhylomeDB" id="A0A0G4HHF9"/>
<keyword evidence="4" id="KW-0249">Electron transport</keyword>
<keyword evidence="6" id="KW-0676">Redox-active center</keyword>
<dbReference type="PROSITE" id="PS51354">
    <property type="entry name" value="GLUTAREDOXIN_2"/>
    <property type="match status" value="1"/>
</dbReference>
<dbReference type="PRINTS" id="PR00160">
    <property type="entry name" value="GLUTAREDOXIN"/>
</dbReference>
<dbReference type="SUPFAM" id="SSF52833">
    <property type="entry name" value="Thioredoxin-like"/>
    <property type="match status" value="1"/>
</dbReference>
<name>A0A0G4HHF9_9ALVE</name>
<accession>A0A0G4HHF9</accession>
<dbReference type="InterPro" id="IPR002109">
    <property type="entry name" value="Glutaredoxin"/>
</dbReference>
<evidence type="ECO:0000256" key="3">
    <source>
        <dbReference type="ARBA" id="ARBA00022448"/>
    </source>
</evidence>
<dbReference type="Gene3D" id="3.40.30.10">
    <property type="entry name" value="Glutaredoxin"/>
    <property type="match status" value="1"/>
</dbReference>
<dbReference type="InterPro" id="IPR047185">
    <property type="entry name" value="GLRX1"/>
</dbReference>
<evidence type="ECO:0000256" key="6">
    <source>
        <dbReference type="ARBA" id="ARBA00023284"/>
    </source>
</evidence>
<evidence type="ECO:0000256" key="4">
    <source>
        <dbReference type="ARBA" id="ARBA00022982"/>
    </source>
</evidence>
<reference evidence="8" key="1">
    <citation type="submission" date="2014-11" db="EMBL/GenBank/DDBJ databases">
        <authorList>
            <person name="Otto D Thomas"/>
            <person name="Naeem Raeece"/>
        </authorList>
    </citation>
    <scope>NUCLEOTIDE SEQUENCE</scope>
</reference>
<dbReference type="GO" id="GO:0015038">
    <property type="term" value="F:glutathione disulfide oxidoreductase activity"/>
    <property type="evidence" value="ECO:0007669"/>
    <property type="project" value="TreeGrafter"/>
</dbReference>
<dbReference type="InterPro" id="IPR011767">
    <property type="entry name" value="GLR_AS"/>
</dbReference>
<protein>
    <recommendedName>
        <fullName evidence="2">Glutaredoxin-1</fullName>
    </recommendedName>
</protein>
<keyword evidence="3" id="KW-0813">Transport</keyword>
<dbReference type="InterPro" id="IPR014025">
    <property type="entry name" value="Glutaredoxin_subgr"/>
</dbReference>
<evidence type="ECO:0000259" key="7">
    <source>
        <dbReference type="Pfam" id="PF00462"/>
    </source>
</evidence>
<dbReference type="PANTHER" id="PTHR46185">
    <property type="entry name" value="GLUTAREDOXIN-1"/>
    <property type="match status" value="1"/>
</dbReference>
<organism evidence="8">
    <name type="scientific">Chromera velia CCMP2878</name>
    <dbReference type="NCBI Taxonomy" id="1169474"/>
    <lineage>
        <taxon>Eukaryota</taxon>
        <taxon>Sar</taxon>
        <taxon>Alveolata</taxon>
        <taxon>Colpodellida</taxon>
        <taxon>Chromeraceae</taxon>
        <taxon>Chromera</taxon>
    </lineage>
</organism>
<evidence type="ECO:0000256" key="2">
    <source>
        <dbReference type="ARBA" id="ARBA00013662"/>
    </source>
</evidence>
<dbReference type="EMBL" id="CDMZ01002667">
    <property type="protein sequence ID" value="CEM43362.1"/>
    <property type="molecule type" value="Genomic_DNA"/>
</dbReference>
<dbReference type="InterPro" id="IPR036249">
    <property type="entry name" value="Thioredoxin-like_sf"/>
</dbReference>
<dbReference type="VEuPathDB" id="CryptoDB:Cvel_27480"/>
<gene>
    <name evidence="8" type="ORF">Cvel_27480</name>
</gene>
<dbReference type="PROSITE" id="PS00195">
    <property type="entry name" value="GLUTAREDOXIN_1"/>
    <property type="match status" value="1"/>
</dbReference>
<dbReference type="GO" id="GO:0005739">
    <property type="term" value="C:mitochondrion"/>
    <property type="evidence" value="ECO:0007669"/>
    <property type="project" value="TreeGrafter"/>
</dbReference>
<feature type="domain" description="Glutaredoxin" evidence="7">
    <location>
        <begin position="20"/>
        <end position="88"/>
    </location>
</feature>
<sequence>MSAEGSPEEYVEGKIKDHRIIVFAKKECPFCQQANNALIARGAKKVPGFKVDYINELGEGFMGQVQDYIEGKTGSRTVPKVFFDGVFVGNADKVQEMYEDGSLKKGITVMKAGETYSG</sequence>
<dbReference type="Pfam" id="PF00462">
    <property type="entry name" value="Glutaredoxin"/>
    <property type="match status" value="1"/>
</dbReference>
<keyword evidence="5" id="KW-1015">Disulfide bond</keyword>
<evidence type="ECO:0000256" key="1">
    <source>
        <dbReference type="ARBA" id="ARBA00007787"/>
    </source>
</evidence>
<dbReference type="AlphaFoldDB" id="A0A0G4HHF9"/>
<evidence type="ECO:0000313" key="8">
    <source>
        <dbReference type="EMBL" id="CEM43362.1"/>
    </source>
</evidence>